<accession>A0A6J6CRP9</accession>
<dbReference type="GO" id="GO:0000287">
    <property type="term" value="F:magnesium ion binding"/>
    <property type="evidence" value="ECO:0007669"/>
    <property type="project" value="InterPro"/>
</dbReference>
<feature type="domain" description="Isopropylmalate dehydrogenase-like" evidence="7">
    <location>
        <begin position="4"/>
        <end position="325"/>
    </location>
</feature>
<evidence type="ECO:0000256" key="2">
    <source>
        <dbReference type="ARBA" id="ARBA00001946"/>
    </source>
</evidence>
<dbReference type="SMART" id="SM01329">
    <property type="entry name" value="Iso_dh"/>
    <property type="match status" value="1"/>
</dbReference>
<comment type="cofactor">
    <cofactor evidence="2">
        <name>Mg(2+)</name>
        <dbReference type="ChEBI" id="CHEBI:18420"/>
    </cofactor>
</comment>
<dbReference type="GO" id="GO:0051287">
    <property type="term" value="F:NAD binding"/>
    <property type="evidence" value="ECO:0007669"/>
    <property type="project" value="InterPro"/>
</dbReference>
<evidence type="ECO:0000256" key="4">
    <source>
        <dbReference type="ARBA" id="ARBA00023002"/>
    </source>
</evidence>
<dbReference type="SUPFAM" id="SSF53659">
    <property type="entry name" value="Isocitrate/Isopropylmalate dehydrogenase-like"/>
    <property type="match status" value="1"/>
</dbReference>
<name>A0A6J6CRP9_9ZZZZ</name>
<dbReference type="PANTHER" id="PTHR43275:SF1">
    <property type="entry name" value="D-MALATE DEHYDROGENASE [DECARBOXYLATING]"/>
    <property type="match status" value="1"/>
</dbReference>
<dbReference type="Pfam" id="PF00180">
    <property type="entry name" value="Iso_dh"/>
    <property type="match status" value="1"/>
</dbReference>
<gene>
    <name evidence="8" type="ORF">UFOPK1493_01272</name>
</gene>
<dbReference type="NCBIfam" id="NF002898">
    <property type="entry name" value="PRK03437.1"/>
    <property type="match status" value="1"/>
</dbReference>
<proteinExistence type="predicted"/>
<dbReference type="Gene3D" id="3.40.718.10">
    <property type="entry name" value="Isopropylmalate Dehydrogenase"/>
    <property type="match status" value="1"/>
</dbReference>
<evidence type="ECO:0000313" key="8">
    <source>
        <dbReference type="EMBL" id="CAB4553885.1"/>
    </source>
</evidence>
<evidence type="ECO:0000256" key="1">
    <source>
        <dbReference type="ARBA" id="ARBA00001936"/>
    </source>
</evidence>
<sequence>MAHRIAVIGGDGIGPEVTTEALKVVRAAGVDVDTTEFDLGGARYLRDGEILSDASLDALRGFDAILLGAVGTPEVPPGVIERGLLLKMRFELDLYVNQRPFVGTAPGHTAPHDFVVIRENTEGPYVGEGGVLRKGTPHEVATQGSVNTRMGAERAIRYAFDLAVRRNGRKHVTLVHKTNVLTFAGDLWQRAFDAVAAEYPGVGTAYNHVDAACIYFVQDPHRYDVVVTDNLFGDILTDLGGAVSGGIGLASSANLNPARTGPSMFEPVHGSAPDIVGTGKANPTAAVLSAALMLDFLGEHAAADRIRAACEQAGSGTTSEIGDRIAAAVAG</sequence>
<keyword evidence="5" id="KW-0520">NAD</keyword>
<keyword evidence="6" id="KW-0464">Manganese</keyword>
<dbReference type="InterPro" id="IPR024084">
    <property type="entry name" value="IsoPropMal-DH-like_dom"/>
</dbReference>
<evidence type="ECO:0000259" key="7">
    <source>
        <dbReference type="SMART" id="SM01329"/>
    </source>
</evidence>
<evidence type="ECO:0000256" key="3">
    <source>
        <dbReference type="ARBA" id="ARBA00022723"/>
    </source>
</evidence>
<evidence type="ECO:0000256" key="5">
    <source>
        <dbReference type="ARBA" id="ARBA00023027"/>
    </source>
</evidence>
<dbReference type="PROSITE" id="PS00470">
    <property type="entry name" value="IDH_IMDH"/>
    <property type="match status" value="1"/>
</dbReference>
<dbReference type="PANTHER" id="PTHR43275">
    <property type="entry name" value="D-MALATE DEHYDROGENASE [DECARBOXYLATING]"/>
    <property type="match status" value="1"/>
</dbReference>
<dbReference type="GO" id="GO:0016616">
    <property type="term" value="F:oxidoreductase activity, acting on the CH-OH group of donors, NAD or NADP as acceptor"/>
    <property type="evidence" value="ECO:0007669"/>
    <property type="project" value="InterPro"/>
</dbReference>
<dbReference type="InterPro" id="IPR050501">
    <property type="entry name" value="ICDH/IPMDH"/>
</dbReference>
<protein>
    <submittedName>
        <fullName evidence="8">Unannotated protein</fullName>
    </submittedName>
</protein>
<keyword evidence="4" id="KW-0560">Oxidoreductase</keyword>
<evidence type="ECO:0000256" key="6">
    <source>
        <dbReference type="ARBA" id="ARBA00023211"/>
    </source>
</evidence>
<organism evidence="8">
    <name type="scientific">freshwater metagenome</name>
    <dbReference type="NCBI Taxonomy" id="449393"/>
    <lineage>
        <taxon>unclassified sequences</taxon>
        <taxon>metagenomes</taxon>
        <taxon>ecological metagenomes</taxon>
    </lineage>
</organism>
<dbReference type="InterPro" id="IPR019818">
    <property type="entry name" value="IsoCit/isopropylmalate_DH_CS"/>
</dbReference>
<keyword evidence="3" id="KW-0479">Metal-binding</keyword>
<dbReference type="AlphaFoldDB" id="A0A6J6CRP9"/>
<reference evidence="8" key="1">
    <citation type="submission" date="2020-05" db="EMBL/GenBank/DDBJ databases">
        <authorList>
            <person name="Chiriac C."/>
            <person name="Salcher M."/>
            <person name="Ghai R."/>
            <person name="Kavagutti S V."/>
        </authorList>
    </citation>
    <scope>NUCLEOTIDE SEQUENCE</scope>
</reference>
<dbReference type="EMBL" id="CAEZSR010000036">
    <property type="protein sequence ID" value="CAB4553885.1"/>
    <property type="molecule type" value="Genomic_DNA"/>
</dbReference>
<comment type="cofactor">
    <cofactor evidence="1">
        <name>Mn(2+)</name>
        <dbReference type="ChEBI" id="CHEBI:29035"/>
    </cofactor>
</comment>